<dbReference type="Proteomes" id="UP000199698">
    <property type="component" value="Unassembled WGS sequence"/>
</dbReference>
<evidence type="ECO:0000313" key="1">
    <source>
        <dbReference type="EMBL" id="SCC30506.1"/>
    </source>
</evidence>
<dbReference type="AlphaFoldDB" id="A0A1C4DGQ3"/>
<dbReference type="STRING" id="1798183.GA0061080_10737"/>
<keyword evidence="2" id="KW-1185">Reference proteome</keyword>
<sequence length="138" mass="16049">MPHEIAKQIIRKGTILSRAMSEDKHHLYFICHDPVYIEEYRKDVFLSVNITTIKEGKYFDPACVCSVGDHPFIKNDSYVIYNKAEIFGVDSVISNIKNNFAKISDPCSDELFIRVLEGFNKSERVKNHIKKHFDKYCT</sequence>
<reference evidence="2" key="1">
    <citation type="submission" date="2016-08" db="EMBL/GenBank/DDBJ databases">
        <authorList>
            <person name="Varghese N."/>
            <person name="Submissions Spin"/>
        </authorList>
    </citation>
    <scope>NUCLEOTIDE SEQUENCE [LARGE SCALE GENOMIC DNA]</scope>
    <source>
        <strain evidence="2">R-53144</strain>
    </source>
</reference>
<proteinExistence type="predicted"/>
<protein>
    <submittedName>
        <fullName evidence="1">Uncharacterized protein</fullName>
    </submittedName>
</protein>
<dbReference type="OrthoDB" id="8116504at2"/>
<name>A0A1C4DGQ3_9GAMM</name>
<organism evidence="1 2">
    <name type="scientific">Gilliamella intestini</name>
    <dbReference type="NCBI Taxonomy" id="1798183"/>
    <lineage>
        <taxon>Bacteria</taxon>
        <taxon>Pseudomonadati</taxon>
        <taxon>Pseudomonadota</taxon>
        <taxon>Gammaproteobacteria</taxon>
        <taxon>Orbales</taxon>
        <taxon>Orbaceae</taxon>
        <taxon>Gilliamella</taxon>
    </lineage>
</organism>
<gene>
    <name evidence="1" type="ORF">GA0061080_10737</name>
</gene>
<dbReference type="RefSeq" id="WP_091125923.1">
    <property type="nucleotide sequence ID" value="NZ_FMBA01000073.1"/>
</dbReference>
<accession>A0A1C4DGQ3</accession>
<evidence type="ECO:0000313" key="2">
    <source>
        <dbReference type="Proteomes" id="UP000199698"/>
    </source>
</evidence>
<dbReference type="EMBL" id="FMBA01000073">
    <property type="protein sequence ID" value="SCC30506.1"/>
    <property type="molecule type" value="Genomic_DNA"/>
</dbReference>